<keyword evidence="5" id="KW-1003">Cell membrane</keyword>
<keyword evidence="15" id="KW-1185">Reference proteome</keyword>
<dbReference type="GO" id="GO:0005886">
    <property type="term" value="C:plasma membrane"/>
    <property type="evidence" value="ECO:0007669"/>
    <property type="project" value="UniProtKB-SubCell"/>
</dbReference>
<feature type="transmembrane region" description="Helical" evidence="13">
    <location>
        <begin position="301"/>
        <end position="321"/>
    </location>
</feature>
<comment type="caution">
    <text evidence="14">The sequence shown here is derived from an EMBL/GenBank/DDBJ whole genome shotgun (WGS) entry which is preliminary data.</text>
</comment>
<evidence type="ECO:0000256" key="13">
    <source>
        <dbReference type="SAM" id="Phobius"/>
    </source>
</evidence>
<evidence type="ECO:0000256" key="1">
    <source>
        <dbReference type="ARBA" id="ARBA00004429"/>
    </source>
</evidence>
<evidence type="ECO:0000256" key="9">
    <source>
        <dbReference type="ARBA" id="ARBA00022989"/>
    </source>
</evidence>
<protein>
    <recommendedName>
        <fullName evidence="3">Magnesium transport protein CorA</fullName>
    </recommendedName>
</protein>
<dbReference type="CDD" id="cd12837">
    <property type="entry name" value="EcCorA-like_u1"/>
    <property type="match status" value="1"/>
</dbReference>
<keyword evidence="4" id="KW-0813">Transport</keyword>
<feature type="transmembrane region" description="Helical" evidence="13">
    <location>
        <begin position="266"/>
        <end position="289"/>
    </location>
</feature>
<dbReference type="Gene3D" id="1.20.58.340">
    <property type="entry name" value="Magnesium transport protein CorA, transmembrane region"/>
    <property type="match status" value="2"/>
</dbReference>
<keyword evidence="11 13" id="KW-0472">Membrane</keyword>
<organism evidence="14 15">
    <name type="scientific">Prosthecomicrobium pneumaticum</name>
    <dbReference type="NCBI Taxonomy" id="81895"/>
    <lineage>
        <taxon>Bacteria</taxon>
        <taxon>Pseudomonadati</taxon>
        <taxon>Pseudomonadota</taxon>
        <taxon>Alphaproteobacteria</taxon>
        <taxon>Hyphomicrobiales</taxon>
        <taxon>Kaistiaceae</taxon>
        <taxon>Prosthecomicrobium</taxon>
    </lineage>
</organism>
<comment type="similarity">
    <text evidence="2">Belongs to the CorA metal ion transporter (MIT) (TC 1.A.35) family.</text>
</comment>
<evidence type="ECO:0000256" key="8">
    <source>
        <dbReference type="ARBA" id="ARBA00022842"/>
    </source>
</evidence>
<evidence type="ECO:0000256" key="11">
    <source>
        <dbReference type="ARBA" id="ARBA00023136"/>
    </source>
</evidence>
<keyword evidence="10" id="KW-0406">Ion transport</keyword>
<keyword evidence="8" id="KW-0460">Magnesium</keyword>
<evidence type="ECO:0000256" key="7">
    <source>
        <dbReference type="ARBA" id="ARBA00022692"/>
    </source>
</evidence>
<keyword evidence="6" id="KW-0997">Cell inner membrane</keyword>
<evidence type="ECO:0000256" key="12">
    <source>
        <dbReference type="ARBA" id="ARBA00034269"/>
    </source>
</evidence>
<keyword evidence="7 13" id="KW-0812">Transmembrane</keyword>
<dbReference type="Proteomes" id="UP000523821">
    <property type="component" value="Unassembled WGS sequence"/>
</dbReference>
<evidence type="ECO:0000256" key="5">
    <source>
        <dbReference type="ARBA" id="ARBA00022475"/>
    </source>
</evidence>
<dbReference type="SUPFAM" id="SSF143865">
    <property type="entry name" value="CorA soluble domain-like"/>
    <property type="match status" value="1"/>
</dbReference>
<name>A0A7W9FLF1_9HYPH</name>
<dbReference type="InterPro" id="IPR050829">
    <property type="entry name" value="CorA_MIT"/>
</dbReference>
<dbReference type="PANTHER" id="PTHR47685">
    <property type="entry name" value="MAGNESIUM TRANSPORT PROTEIN CORA"/>
    <property type="match status" value="1"/>
</dbReference>
<dbReference type="RefSeq" id="WP_183854960.1">
    <property type="nucleotide sequence ID" value="NZ_JACHOO010000003.1"/>
</dbReference>
<dbReference type="InterPro" id="IPR045863">
    <property type="entry name" value="CorA_TM1_TM2"/>
</dbReference>
<dbReference type="InterPro" id="IPR002523">
    <property type="entry name" value="MgTranspt_CorA/ZnTranspt_ZntB"/>
</dbReference>
<comment type="catalytic activity">
    <reaction evidence="12">
        <text>Mg(2+)(in) = Mg(2+)(out)</text>
        <dbReference type="Rhea" id="RHEA:29827"/>
        <dbReference type="ChEBI" id="CHEBI:18420"/>
    </reaction>
</comment>
<keyword evidence="9 13" id="KW-1133">Transmembrane helix</keyword>
<dbReference type="Pfam" id="PF01544">
    <property type="entry name" value="CorA"/>
    <property type="match status" value="1"/>
</dbReference>
<evidence type="ECO:0000256" key="2">
    <source>
        <dbReference type="ARBA" id="ARBA00009765"/>
    </source>
</evidence>
<evidence type="ECO:0000313" key="14">
    <source>
        <dbReference type="EMBL" id="MBB5752815.1"/>
    </source>
</evidence>
<proteinExistence type="inferred from homology"/>
<dbReference type="GO" id="GO:0015087">
    <property type="term" value="F:cobalt ion transmembrane transporter activity"/>
    <property type="evidence" value="ECO:0007669"/>
    <property type="project" value="TreeGrafter"/>
</dbReference>
<dbReference type="FunFam" id="1.20.58.340:FF:000001">
    <property type="entry name" value="Magnesium transport protein CorA"/>
    <property type="match status" value="1"/>
</dbReference>
<dbReference type="InterPro" id="IPR045861">
    <property type="entry name" value="CorA_cytoplasmic_dom"/>
</dbReference>
<evidence type="ECO:0000256" key="3">
    <source>
        <dbReference type="ARBA" id="ARBA00019439"/>
    </source>
</evidence>
<dbReference type="EMBL" id="JACHOO010000003">
    <property type="protein sequence ID" value="MBB5752815.1"/>
    <property type="molecule type" value="Genomic_DNA"/>
</dbReference>
<evidence type="ECO:0000256" key="6">
    <source>
        <dbReference type="ARBA" id="ARBA00022519"/>
    </source>
</evidence>
<dbReference type="AlphaFoldDB" id="A0A7W9FLF1"/>
<accession>A0A7W9FLF1</accession>
<evidence type="ECO:0000256" key="4">
    <source>
        <dbReference type="ARBA" id="ARBA00022448"/>
    </source>
</evidence>
<sequence length="327" mass="35909">MLIAYAIGARGPEVLPTLGPDGVERVPPEARWIDLYIPTAEEEALAQAFLGAEIPSREESQEIEFSSRFYAEDGAVFMTASVLAGIDLGSPVLTPFIFAVSGERIVTLRYDDMRAFRSFLARAKPSNGCEDASGVFLGLIEAFVDRTADVIEHVSGEVDRLNREVFVARRDARRRGRRLSALIGDIGTHGDLASKARESLASIERLVQFANTMLKGIYGKGAAGNRMKLALRDVRSLEDHVNFVLSKINFLLDATLGLISTEQNEVIGVLTVAATVVLPPTLIGTIYGMNFDDMPELHWTFGYPLALLAMAISALLPYLFFKRRGWL</sequence>
<comment type="subcellular location">
    <subcellularLocation>
        <location evidence="1">Cell inner membrane</location>
        <topology evidence="1">Multi-pass membrane protein</topology>
    </subcellularLocation>
</comment>
<dbReference type="PANTHER" id="PTHR47685:SF1">
    <property type="entry name" value="MAGNESIUM TRANSPORT PROTEIN CORA"/>
    <property type="match status" value="1"/>
</dbReference>
<dbReference type="GO" id="GO:0015099">
    <property type="term" value="F:nickel cation transmembrane transporter activity"/>
    <property type="evidence" value="ECO:0007669"/>
    <property type="project" value="TreeGrafter"/>
</dbReference>
<evidence type="ECO:0000256" key="10">
    <source>
        <dbReference type="ARBA" id="ARBA00023065"/>
    </source>
</evidence>
<reference evidence="14 15" key="1">
    <citation type="submission" date="2020-08" db="EMBL/GenBank/DDBJ databases">
        <title>Genomic Encyclopedia of Type Strains, Phase IV (KMG-IV): sequencing the most valuable type-strain genomes for metagenomic binning, comparative biology and taxonomic classification.</title>
        <authorList>
            <person name="Goeker M."/>
        </authorList>
    </citation>
    <scope>NUCLEOTIDE SEQUENCE [LARGE SCALE GENOMIC DNA]</scope>
    <source>
        <strain evidence="14 15">DSM 16268</strain>
    </source>
</reference>
<dbReference type="SUPFAM" id="SSF144083">
    <property type="entry name" value="Magnesium transport protein CorA, transmembrane region"/>
    <property type="match status" value="1"/>
</dbReference>
<dbReference type="GO" id="GO:0015095">
    <property type="term" value="F:magnesium ion transmembrane transporter activity"/>
    <property type="evidence" value="ECO:0007669"/>
    <property type="project" value="TreeGrafter"/>
</dbReference>
<evidence type="ECO:0000313" key="15">
    <source>
        <dbReference type="Proteomes" id="UP000523821"/>
    </source>
</evidence>
<gene>
    <name evidence="14" type="ORF">GGQ63_001869</name>
</gene>